<name>A0AAV4X3N3_CAEEX</name>
<evidence type="ECO:0000313" key="2">
    <source>
        <dbReference type="Proteomes" id="UP001054945"/>
    </source>
</evidence>
<accession>A0AAV4X3N3</accession>
<organism evidence="1 2">
    <name type="scientific">Caerostris extrusa</name>
    <name type="common">Bark spider</name>
    <name type="synonym">Caerostris bankana</name>
    <dbReference type="NCBI Taxonomy" id="172846"/>
    <lineage>
        <taxon>Eukaryota</taxon>
        <taxon>Metazoa</taxon>
        <taxon>Ecdysozoa</taxon>
        <taxon>Arthropoda</taxon>
        <taxon>Chelicerata</taxon>
        <taxon>Arachnida</taxon>
        <taxon>Araneae</taxon>
        <taxon>Araneomorphae</taxon>
        <taxon>Entelegynae</taxon>
        <taxon>Araneoidea</taxon>
        <taxon>Araneidae</taxon>
        <taxon>Caerostris</taxon>
    </lineage>
</organism>
<comment type="caution">
    <text evidence="1">The sequence shown here is derived from an EMBL/GenBank/DDBJ whole genome shotgun (WGS) entry which is preliminary data.</text>
</comment>
<gene>
    <name evidence="1" type="ORF">CEXT_467261</name>
</gene>
<keyword evidence="2" id="KW-1185">Reference proteome</keyword>
<proteinExistence type="predicted"/>
<dbReference type="Proteomes" id="UP001054945">
    <property type="component" value="Unassembled WGS sequence"/>
</dbReference>
<sequence>MAKTIKKKRQRVAKAEAKLSLNALMTLSIAGADEVIHLNNKSRVTRGKNTFHIPPKHFSRATSLSLSHHICAGTLSPNGIVRNFGESMWINEKFRN</sequence>
<protein>
    <submittedName>
        <fullName evidence="1">Uncharacterized protein</fullName>
    </submittedName>
</protein>
<reference evidence="1 2" key="1">
    <citation type="submission" date="2021-06" db="EMBL/GenBank/DDBJ databases">
        <title>Caerostris extrusa draft genome.</title>
        <authorList>
            <person name="Kono N."/>
            <person name="Arakawa K."/>
        </authorList>
    </citation>
    <scope>NUCLEOTIDE SEQUENCE [LARGE SCALE GENOMIC DNA]</scope>
</reference>
<dbReference type="AlphaFoldDB" id="A0AAV4X3N3"/>
<dbReference type="EMBL" id="BPLR01017183">
    <property type="protein sequence ID" value="GIY89278.1"/>
    <property type="molecule type" value="Genomic_DNA"/>
</dbReference>
<evidence type="ECO:0000313" key="1">
    <source>
        <dbReference type="EMBL" id="GIY89278.1"/>
    </source>
</evidence>